<comment type="caution">
    <text evidence="13">The sequence shown here is derived from an EMBL/GenBank/DDBJ whole genome shotgun (WGS) entry which is preliminary data.</text>
</comment>
<dbReference type="GO" id="GO:0007165">
    <property type="term" value="P:signal transduction"/>
    <property type="evidence" value="ECO:0007669"/>
    <property type="project" value="UniProtKB-KW"/>
</dbReference>
<dbReference type="Proteomes" id="UP000029999">
    <property type="component" value="Unassembled WGS sequence"/>
</dbReference>
<dbReference type="CDD" id="cd06225">
    <property type="entry name" value="HAMP"/>
    <property type="match status" value="1"/>
</dbReference>
<feature type="transmembrane region" description="Helical" evidence="9">
    <location>
        <begin position="346"/>
        <end position="369"/>
    </location>
</feature>
<dbReference type="InterPro" id="IPR004089">
    <property type="entry name" value="MCPsignal_dom"/>
</dbReference>
<dbReference type="SUPFAM" id="SSF58104">
    <property type="entry name" value="Methyl-accepting chemotaxis protein (MCP) signaling domain"/>
    <property type="match status" value="1"/>
</dbReference>
<dbReference type="STRING" id="392484.LP43_1141"/>
<evidence type="ECO:0008006" key="15">
    <source>
        <dbReference type="Google" id="ProtNLM"/>
    </source>
</evidence>
<evidence type="ECO:0000256" key="4">
    <source>
        <dbReference type="ARBA" id="ARBA00022989"/>
    </source>
</evidence>
<evidence type="ECO:0000259" key="10">
    <source>
        <dbReference type="PROSITE" id="PS50111"/>
    </source>
</evidence>
<feature type="transmembrane region" description="Helical" evidence="9">
    <location>
        <begin position="12"/>
        <end position="32"/>
    </location>
</feature>
<dbReference type="GO" id="GO:0006935">
    <property type="term" value="P:chemotaxis"/>
    <property type="evidence" value="ECO:0007669"/>
    <property type="project" value="UniProtKB-ARBA"/>
</dbReference>
<evidence type="ECO:0000256" key="7">
    <source>
        <dbReference type="ARBA" id="ARBA00029447"/>
    </source>
</evidence>
<sequence length="701" mass="76821">MNFSIQQRFSIWAGLGLLSVVLMAVFVGVWQFDRIKQTLSSQSYDVTRSQVEDYLRVLANDTSVTLSMPLHSAMYAIQATASAIEAVADTKSNLDKRDLAIRMLAQTLTDHPDFLATYVAFEPDMFDDADELEKHAHGSDAAGRFMPYVTRDNNGFQVALLEGLEDTSLDQNGIRVGEYYLCSKESGESCVIDPYLYPVEDEQVLLSSLVAPIKQEGQFIGIAGVDISASFLQSVISDVDAGLYKGQGRILLVSPRGIISGHSQHTELIGQNLSVLEKSISENLKEAAVSGETKIINSKQRFIVLKPFHLPGNQQRWVAYLEVPEEIVMADVALQKQFLEAAQKQFISATTVLGIFLSLLGVVTIWLVARKSIRPVTEMTELVASIAEGEGDLTQRLNISYRDETGKLSGLLNTFINKLHNLVLQLLPVASNVSSLSADGRKISVETSIQMLELESLIEDMVLAMSEMAAAAEQIATNAERTSKFSQHANDAATKGVEVVQKKGASIKHVSQSVRQSEAVLQELENDSRDIVHILSVIEGSAKEIKNLAVNMTDDAVTTSKNKTGFASAAEQIRMLAGQTQQATVDIYDKITTLQQRNQQASDMVRLSGQQALETVGLAQQEETVLNDINLAIEEVTDMTLQIASATEQQNAVCEEVNHNLSEVSRLVHQTSKGAQQLRGVSNELDQAASRLQEKLSLFKV</sequence>
<evidence type="ECO:0000256" key="5">
    <source>
        <dbReference type="ARBA" id="ARBA00023136"/>
    </source>
</evidence>
<organism evidence="13 14">
    <name type="scientific">Methylophaga thiooxydans</name>
    <dbReference type="NCBI Taxonomy" id="392484"/>
    <lineage>
        <taxon>Bacteria</taxon>
        <taxon>Pseudomonadati</taxon>
        <taxon>Pseudomonadota</taxon>
        <taxon>Gammaproteobacteria</taxon>
        <taxon>Thiotrichales</taxon>
        <taxon>Piscirickettsiaceae</taxon>
        <taxon>Methylophaga</taxon>
    </lineage>
</organism>
<comment type="subcellular location">
    <subcellularLocation>
        <location evidence="1">Cell inner membrane</location>
        <topology evidence="1">Multi-pass membrane protein</topology>
    </subcellularLocation>
</comment>
<dbReference type="SMART" id="SM00283">
    <property type="entry name" value="MA"/>
    <property type="match status" value="1"/>
</dbReference>
<gene>
    <name evidence="13" type="ORF">LP43_1141</name>
</gene>
<name>A0A0A0BG65_9GAMM</name>
<dbReference type="PROSITE" id="PS50192">
    <property type="entry name" value="T_SNARE"/>
    <property type="match status" value="1"/>
</dbReference>
<dbReference type="InterPro" id="IPR003660">
    <property type="entry name" value="HAMP_dom"/>
</dbReference>
<evidence type="ECO:0000259" key="11">
    <source>
        <dbReference type="PROSITE" id="PS50192"/>
    </source>
</evidence>
<evidence type="ECO:0000256" key="1">
    <source>
        <dbReference type="ARBA" id="ARBA00004429"/>
    </source>
</evidence>
<dbReference type="PROSITE" id="PS50111">
    <property type="entry name" value="CHEMOTAXIS_TRANSDUC_2"/>
    <property type="match status" value="1"/>
</dbReference>
<dbReference type="EMBL" id="JRQD01000002">
    <property type="protein sequence ID" value="KGM07528.1"/>
    <property type="molecule type" value="Genomic_DNA"/>
</dbReference>
<keyword evidence="6 8" id="KW-0807">Transducer</keyword>
<keyword evidence="3 9" id="KW-0812">Transmembrane</keyword>
<evidence type="ECO:0000256" key="3">
    <source>
        <dbReference type="ARBA" id="ARBA00022692"/>
    </source>
</evidence>
<feature type="domain" description="HAMP" evidence="12">
    <location>
        <begin position="370"/>
        <end position="424"/>
    </location>
</feature>
<dbReference type="PROSITE" id="PS50885">
    <property type="entry name" value="HAMP"/>
    <property type="match status" value="1"/>
</dbReference>
<feature type="domain" description="T-SNARE coiled-coil homology" evidence="11">
    <location>
        <begin position="616"/>
        <end position="678"/>
    </location>
</feature>
<accession>A0A0A0BG65</accession>
<evidence type="ECO:0000313" key="13">
    <source>
        <dbReference type="EMBL" id="KGM07528.1"/>
    </source>
</evidence>
<reference evidence="13 14" key="1">
    <citation type="submission" date="2014-09" db="EMBL/GenBank/DDBJ databases">
        <authorList>
            <person name="Grob C."/>
            <person name="Taubert M."/>
            <person name="Howat A.M."/>
            <person name="Burns O.J."/>
            <person name="Dixon J.L."/>
            <person name="Chen Y."/>
            <person name="Murrell J.C."/>
        </authorList>
    </citation>
    <scope>NUCLEOTIDE SEQUENCE [LARGE SCALE GENOMIC DNA]</scope>
    <source>
        <strain evidence="13">L4</strain>
    </source>
</reference>
<dbReference type="Gene3D" id="6.10.340.10">
    <property type="match status" value="1"/>
</dbReference>
<proteinExistence type="inferred from homology"/>
<dbReference type="PANTHER" id="PTHR32089">
    <property type="entry name" value="METHYL-ACCEPTING CHEMOTAXIS PROTEIN MCPB"/>
    <property type="match status" value="1"/>
</dbReference>
<dbReference type="Gene3D" id="3.30.450.20">
    <property type="entry name" value="PAS domain"/>
    <property type="match status" value="2"/>
</dbReference>
<dbReference type="AlphaFoldDB" id="A0A0A0BG65"/>
<evidence type="ECO:0000256" key="6">
    <source>
        <dbReference type="ARBA" id="ARBA00023224"/>
    </source>
</evidence>
<dbReference type="CDD" id="cd12913">
    <property type="entry name" value="PDC1_MCP_like"/>
    <property type="match status" value="1"/>
</dbReference>
<evidence type="ECO:0000313" key="14">
    <source>
        <dbReference type="Proteomes" id="UP000029999"/>
    </source>
</evidence>
<dbReference type="RefSeq" id="WP_036312897.1">
    <property type="nucleotide sequence ID" value="NZ_JRQD01000002.1"/>
</dbReference>
<dbReference type="GO" id="GO:0005886">
    <property type="term" value="C:plasma membrane"/>
    <property type="evidence" value="ECO:0007669"/>
    <property type="project" value="UniProtKB-SubCell"/>
</dbReference>
<evidence type="ECO:0000256" key="8">
    <source>
        <dbReference type="PROSITE-ProRule" id="PRU00284"/>
    </source>
</evidence>
<keyword evidence="4 9" id="KW-1133">Transmembrane helix</keyword>
<dbReference type="Pfam" id="PF00015">
    <property type="entry name" value="MCPsignal"/>
    <property type="match status" value="1"/>
</dbReference>
<keyword evidence="2" id="KW-1003">Cell membrane</keyword>
<keyword evidence="5 9" id="KW-0472">Membrane</keyword>
<dbReference type="Pfam" id="PF22673">
    <property type="entry name" value="MCP-like_PDC_1"/>
    <property type="match status" value="1"/>
</dbReference>
<protein>
    <recommendedName>
        <fullName evidence="15">Methyl-accepting chemotaxis protein</fullName>
    </recommendedName>
</protein>
<dbReference type="Gene3D" id="1.10.287.950">
    <property type="entry name" value="Methyl-accepting chemotaxis protein"/>
    <property type="match status" value="1"/>
</dbReference>
<comment type="similarity">
    <text evidence="7">Belongs to the methyl-accepting chemotaxis (MCP) protein family.</text>
</comment>
<feature type="domain" description="Methyl-accepting transducer" evidence="10">
    <location>
        <begin position="429"/>
        <end position="665"/>
    </location>
</feature>
<dbReference type="SMART" id="SM00304">
    <property type="entry name" value="HAMP"/>
    <property type="match status" value="1"/>
</dbReference>
<evidence type="ECO:0000256" key="2">
    <source>
        <dbReference type="ARBA" id="ARBA00022519"/>
    </source>
</evidence>
<dbReference type="InterPro" id="IPR000727">
    <property type="entry name" value="T_SNARE_dom"/>
</dbReference>
<dbReference type="Pfam" id="PF00672">
    <property type="entry name" value="HAMP"/>
    <property type="match status" value="1"/>
</dbReference>
<evidence type="ECO:0000259" key="12">
    <source>
        <dbReference type="PROSITE" id="PS50885"/>
    </source>
</evidence>
<dbReference type="PANTHER" id="PTHR32089:SF119">
    <property type="entry name" value="METHYL-ACCEPTING CHEMOTAXIS PROTEIN CTPL"/>
    <property type="match status" value="1"/>
</dbReference>
<evidence type="ECO:0000256" key="9">
    <source>
        <dbReference type="SAM" id="Phobius"/>
    </source>
</evidence>
<keyword evidence="2" id="KW-0997">Cell inner membrane</keyword>